<name>A0A8H5M2V1_9AGAR</name>
<sequence length="233" mass="26832">MRVLLPPRSPRWFWGGAALAEIVDKYGGGGFSVDTKRPRSTIVAARLRLVARSNNSHAYEVHVMGATLENAFPINLILSSFLEKDHPAEVKIQTIFRLLKYAIRPVSLNSEPTKISFSALIVEDMTEFVRAHATYRFVILDEEDERPRILSNEAVLGDLAARRIKRRNKQKQNAARFWIGRGAITLDRFGVYEIRDFSHLEEARGHLKLPQEFRLDPLLWVSSFVLILREFRY</sequence>
<gene>
    <name evidence="1" type="ORF">D9615_005936</name>
</gene>
<organism evidence="1 2">
    <name type="scientific">Tricholomella constricta</name>
    <dbReference type="NCBI Taxonomy" id="117010"/>
    <lineage>
        <taxon>Eukaryota</taxon>
        <taxon>Fungi</taxon>
        <taxon>Dikarya</taxon>
        <taxon>Basidiomycota</taxon>
        <taxon>Agaricomycotina</taxon>
        <taxon>Agaricomycetes</taxon>
        <taxon>Agaricomycetidae</taxon>
        <taxon>Agaricales</taxon>
        <taxon>Tricholomatineae</taxon>
        <taxon>Lyophyllaceae</taxon>
        <taxon>Tricholomella</taxon>
    </lineage>
</organism>
<protein>
    <submittedName>
        <fullName evidence="1">Uncharacterized protein</fullName>
    </submittedName>
</protein>
<evidence type="ECO:0000313" key="2">
    <source>
        <dbReference type="Proteomes" id="UP000565441"/>
    </source>
</evidence>
<reference evidence="1 2" key="1">
    <citation type="journal article" date="2020" name="ISME J.">
        <title>Uncovering the hidden diversity of litter-decomposition mechanisms in mushroom-forming fungi.</title>
        <authorList>
            <person name="Floudas D."/>
            <person name="Bentzer J."/>
            <person name="Ahren D."/>
            <person name="Johansson T."/>
            <person name="Persson P."/>
            <person name="Tunlid A."/>
        </authorList>
    </citation>
    <scope>NUCLEOTIDE SEQUENCE [LARGE SCALE GENOMIC DNA]</scope>
    <source>
        <strain evidence="1 2">CBS 661.87</strain>
    </source>
</reference>
<keyword evidence="2" id="KW-1185">Reference proteome</keyword>
<comment type="caution">
    <text evidence="1">The sequence shown here is derived from an EMBL/GenBank/DDBJ whole genome shotgun (WGS) entry which is preliminary data.</text>
</comment>
<evidence type="ECO:0000313" key="1">
    <source>
        <dbReference type="EMBL" id="KAF5379250.1"/>
    </source>
</evidence>
<accession>A0A8H5M2V1</accession>
<dbReference type="Proteomes" id="UP000565441">
    <property type="component" value="Unassembled WGS sequence"/>
</dbReference>
<dbReference type="AlphaFoldDB" id="A0A8H5M2V1"/>
<dbReference type="EMBL" id="JAACJP010000017">
    <property type="protein sequence ID" value="KAF5379250.1"/>
    <property type="molecule type" value="Genomic_DNA"/>
</dbReference>
<proteinExistence type="predicted"/>
<dbReference type="OrthoDB" id="66510at2759"/>